<reference evidence="6 7" key="1">
    <citation type="submission" date="2015-10" db="EMBL/GenBank/DDBJ databases">
        <title>Draft genomes sequences of Candida glabrata isolates 1A, 1B, 2A, 2B, 3A and 3B.</title>
        <authorList>
            <person name="Haavelsrud O.E."/>
            <person name="Gaustad P."/>
        </authorList>
    </citation>
    <scope>NUCLEOTIDE SEQUENCE [LARGE SCALE GENOMIC DNA]</scope>
    <source>
        <strain evidence="6">910700640</strain>
    </source>
</reference>
<dbReference type="VEuPathDB" id="FungiDB:B1J91_F04257g"/>
<dbReference type="Proteomes" id="UP000054886">
    <property type="component" value="Unassembled WGS sequence"/>
</dbReference>
<dbReference type="InterPro" id="IPR004087">
    <property type="entry name" value="KH_dom"/>
</dbReference>
<dbReference type="VEuPathDB" id="FungiDB:GW608_F03883"/>
<dbReference type="AlphaFoldDB" id="A0A0W0CSB5"/>
<feature type="domain" description="K Homology" evidence="5">
    <location>
        <begin position="119"/>
        <end position="190"/>
    </location>
</feature>
<dbReference type="InterPro" id="IPR036612">
    <property type="entry name" value="KH_dom_type_1_sf"/>
</dbReference>
<keyword evidence="1" id="KW-0677">Repeat</keyword>
<accession>A0A0W0CSB5</accession>
<proteinExistence type="predicted"/>
<dbReference type="SUPFAM" id="SSF54791">
    <property type="entry name" value="Eukaryotic type KH-domain (KH-domain type I)"/>
    <property type="match status" value="3"/>
</dbReference>
<dbReference type="Gene3D" id="3.30.1370.10">
    <property type="entry name" value="K Homology domain, type 1"/>
    <property type="match status" value="3"/>
</dbReference>
<evidence type="ECO:0000256" key="2">
    <source>
        <dbReference type="ARBA" id="ARBA00022884"/>
    </source>
</evidence>
<feature type="region of interest" description="Disordered" evidence="4">
    <location>
        <begin position="194"/>
        <end position="214"/>
    </location>
</feature>
<dbReference type="EMBL" id="LLZZ01000022">
    <property type="protein sequence ID" value="KTB12334.1"/>
    <property type="molecule type" value="Genomic_DNA"/>
</dbReference>
<dbReference type="VEuPathDB" id="FungiDB:CAGL0F04257g"/>
<feature type="domain" description="K Homology" evidence="5">
    <location>
        <begin position="1"/>
        <end position="72"/>
    </location>
</feature>
<dbReference type="PANTHER" id="PTHR10288">
    <property type="entry name" value="KH DOMAIN CONTAINING RNA BINDING PROTEIN"/>
    <property type="match status" value="1"/>
</dbReference>
<evidence type="ECO:0000256" key="4">
    <source>
        <dbReference type="SAM" id="MobiDB-lite"/>
    </source>
</evidence>
<dbReference type="OMA" id="TERSYFP"/>
<evidence type="ECO:0000259" key="5">
    <source>
        <dbReference type="SMART" id="SM00322"/>
    </source>
</evidence>
<sequence length="349" mass="38915">MPVSHRILLSLKEAAKVIGTQGNSIQSVRDNNNNVKIGISEKVPGCSDRVLTCSGEVEDVCSALGDVVTLLNKPSENEEETDNHHFYFLNHLLPVPTLDDLKATDPEASEEALHEQLQNIGYLRLLVFNSQLSSIIGKGGNQIKSLIEKHGVKLVASRAFLPDSTERMLEIQGVPSAIKQVLLDICEIIAKEEEEEEKARAENNNGESTGRKRFERKYYPHLQRNNTNSSSNNGSVGNSANSQEYTATVMIPESYVGALAGKKGNRLANLRKFTKTKILMESRPNDLDNEHEDENDMEEDDGRLRKFTIIGSSSRSVNLAESMLQRNLATEIERRKERLRNLSENNESA</sequence>
<comment type="caution">
    <text evidence="6">The sequence shown here is derived from an EMBL/GenBank/DDBJ whole genome shotgun (WGS) entry which is preliminary data.</text>
</comment>
<gene>
    <name evidence="6" type="ORF">AO440_001276</name>
</gene>
<organism evidence="6 7">
    <name type="scientific">Candida glabrata</name>
    <name type="common">Yeast</name>
    <name type="synonym">Torulopsis glabrata</name>
    <dbReference type="NCBI Taxonomy" id="5478"/>
    <lineage>
        <taxon>Eukaryota</taxon>
        <taxon>Fungi</taxon>
        <taxon>Dikarya</taxon>
        <taxon>Ascomycota</taxon>
        <taxon>Saccharomycotina</taxon>
        <taxon>Saccharomycetes</taxon>
        <taxon>Saccharomycetales</taxon>
        <taxon>Saccharomycetaceae</taxon>
        <taxon>Nakaseomyces</taxon>
    </lineage>
</organism>
<dbReference type="InterPro" id="IPR004088">
    <property type="entry name" value="KH_dom_type_1"/>
</dbReference>
<dbReference type="PhylomeDB" id="A0A0W0CSB5"/>
<dbReference type="SMART" id="SM00322">
    <property type="entry name" value="KH"/>
    <property type="match status" value="3"/>
</dbReference>
<dbReference type="OrthoDB" id="442947at2759"/>
<dbReference type="PROSITE" id="PS50084">
    <property type="entry name" value="KH_TYPE_1"/>
    <property type="match status" value="3"/>
</dbReference>
<dbReference type="VEuPathDB" id="FungiDB:GWK60_F03883"/>
<keyword evidence="2 3" id="KW-0694">RNA-binding</keyword>
<evidence type="ECO:0000256" key="3">
    <source>
        <dbReference type="PROSITE-ProRule" id="PRU00117"/>
    </source>
</evidence>
<dbReference type="SMR" id="A0A0W0CSB5"/>
<protein>
    <submittedName>
        <fullName evidence="6">Heterogeneous nuclear rnp K-like protein 2</fullName>
    </submittedName>
</protein>
<name>A0A0W0CSB5_CANGB</name>
<evidence type="ECO:0000313" key="7">
    <source>
        <dbReference type="Proteomes" id="UP000054886"/>
    </source>
</evidence>
<evidence type="ECO:0000256" key="1">
    <source>
        <dbReference type="ARBA" id="ARBA00022737"/>
    </source>
</evidence>
<feature type="domain" description="K Homology" evidence="5">
    <location>
        <begin position="243"/>
        <end position="329"/>
    </location>
</feature>
<dbReference type="GO" id="GO:0003723">
    <property type="term" value="F:RNA binding"/>
    <property type="evidence" value="ECO:0007669"/>
    <property type="project" value="UniProtKB-UniRule"/>
</dbReference>
<dbReference type="CDD" id="cd00105">
    <property type="entry name" value="KH-I"/>
    <property type="match status" value="1"/>
</dbReference>
<dbReference type="VEuPathDB" id="FungiDB:GVI51_F03883"/>
<dbReference type="Pfam" id="PF00013">
    <property type="entry name" value="KH_1"/>
    <property type="match status" value="3"/>
</dbReference>
<evidence type="ECO:0000313" key="6">
    <source>
        <dbReference type="EMBL" id="KTB12334.1"/>
    </source>
</evidence>